<dbReference type="CDD" id="cd02440">
    <property type="entry name" value="AdoMet_MTases"/>
    <property type="match status" value="1"/>
</dbReference>
<dbReference type="AlphaFoldDB" id="A0AA38XMY8"/>
<dbReference type="SUPFAM" id="SSF53335">
    <property type="entry name" value="S-adenosyl-L-methionine-dependent methyltransferases"/>
    <property type="match status" value="1"/>
</dbReference>
<dbReference type="InterPro" id="IPR025714">
    <property type="entry name" value="Methyltranfer_dom"/>
</dbReference>
<feature type="compositionally biased region" description="Polar residues" evidence="1">
    <location>
        <begin position="1"/>
        <end position="22"/>
    </location>
</feature>
<organism evidence="3 4">
    <name type="scientific">Cladophialophora chaetospira</name>
    <dbReference type="NCBI Taxonomy" id="386627"/>
    <lineage>
        <taxon>Eukaryota</taxon>
        <taxon>Fungi</taxon>
        <taxon>Dikarya</taxon>
        <taxon>Ascomycota</taxon>
        <taxon>Pezizomycotina</taxon>
        <taxon>Eurotiomycetes</taxon>
        <taxon>Chaetothyriomycetidae</taxon>
        <taxon>Chaetothyriales</taxon>
        <taxon>Herpotrichiellaceae</taxon>
        <taxon>Cladophialophora</taxon>
    </lineage>
</organism>
<dbReference type="Gene3D" id="3.40.50.150">
    <property type="entry name" value="Vaccinia Virus protein VP39"/>
    <property type="match status" value="1"/>
</dbReference>
<dbReference type="GO" id="GO:0008168">
    <property type="term" value="F:methyltransferase activity"/>
    <property type="evidence" value="ECO:0007669"/>
    <property type="project" value="TreeGrafter"/>
</dbReference>
<dbReference type="PANTHER" id="PTHR43591:SF24">
    <property type="entry name" value="2-METHOXY-6-POLYPRENYL-1,4-BENZOQUINOL METHYLASE, MITOCHONDRIAL"/>
    <property type="match status" value="1"/>
</dbReference>
<feature type="region of interest" description="Disordered" evidence="1">
    <location>
        <begin position="1"/>
        <end position="23"/>
    </location>
</feature>
<gene>
    <name evidence="3" type="ORF">H2200_000194</name>
</gene>
<dbReference type="Pfam" id="PF13847">
    <property type="entry name" value="Methyltransf_31"/>
    <property type="match status" value="1"/>
</dbReference>
<evidence type="ECO:0000256" key="1">
    <source>
        <dbReference type="SAM" id="MobiDB-lite"/>
    </source>
</evidence>
<dbReference type="PANTHER" id="PTHR43591">
    <property type="entry name" value="METHYLTRANSFERASE"/>
    <property type="match status" value="1"/>
</dbReference>
<dbReference type="InterPro" id="IPR029063">
    <property type="entry name" value="SAM-dependent_MTases_sf"/>
</dbReference>
<evidence type="ECO:0000259" key="2">
    <source>
        <dbReference type="Pfam" id="PF13847"/>
    </source>
</evidence>
<evidence type="ECO:0000313" key="3">
    <source>
        <dbReference type="EMBL" id="KAJ9616475.1"/>
    </source>
</evidence>
<feature type="domain" description="Methyltransferase" evidence="2">
    <location>
        <begin position="52"/>
        <end position="169"/>
    </location>
</feature>
<comment type="caution">
    <text evidence="3">The sequence shown here is derived from an EMBL/GenBank/DDBJ whole genome shotgun (WGS) entry which is preliminary data.</text>
</comment>
<dbReference type="Proteomes" id="UP001172673">
    <property type="component" value="Unassembled WGS sequence"/>
</dbReference>
<reference evidence="3" key="1">
    <citation type="submission" date="2022-10" db="EMBL/GenBank/DDBJ databases">
        <title>Culturing micro-colonial fungi from biological soil crusts in the Mojave desert and describing Neophaeococcomyces mojavensis, and introducing the new genera and species Taxawa tesnikishii.</title>
        <authorList>
            <person name="Kurbessoian T."/>
            <person name="Stajich J.E."/>
        </authorList>
    </citation>
    <scope>NUCLEOTIDE SEQUENCE</scope>
    <source>
        <strain evidence="3">TK_41</strain>
    </source>
</reference>
<sequence>MTQPGGPQASLNPPSNSGYTQGHSAAVVASHASRTVENSAAFLLPHLKPIFTIVDLGCGPGTITRGFCSYVPQGKVIGIDAGQSVIEQARSSRSETDYPNLSFQVGDITTRLPFDDQSIDVVYTSQTIYHIPSPVQVMKDAYRVLKPGGLLAMRETDTLIWHPSSPSTEAYCAAIGKAVPPGAQGVGTGRRLHIWAKEAGLDPSKMQVGTGGTCYAAPDLSKWWAGVHIARLQGEVGQEWLEHLKLVRDQSGIDEMIAGLKAWGDDEHAWYAALQGEVICWK</sequence>
<keyword evidence="4" id="KW-1185">Reference proteome</keyword>
<proteinExistence type="predicted"/>
<dbReference type="EMBL" id="JAPDRK010000001">
    <property type="protein sequence ID" value="KAJ9616475.1"/>
    <property type="molecule type" value="Genomic_DNA"/>
</dbReference>
<accession>A0AA38XMY8</accession>
<evidence type="ECO:0000313" key="4">
    <source>
        <dbReference type="Proteomes" id="UP001172673"/>
    </source>
</evidence>
<name>A0AA38XMY8_9EURO</name>
<protein>
    <recommendedName>
        <fullName evidence="2">Methyltransferase domain-containing protein</fullName>
    </recommendedName>
</protein>